<feature type="non-terminal residue" evidence="1">
    <location>
        <position position="189"/>
    </location>
</feature>
<gene>
    <name evidence="1" type="ORF">PILCRDRAFT_32896</name>
</gene>
<keyword evidence="2" id="KW-1185">Reference proteome</keyword>
<evidence type="ECO:0000313" key="1">
    <source>
        <dbReference type="EMBL" id="KIM72551.1"/>
    </source>
</evidence>
<sequence length="189" mass="21864">VSMACLNLPYEIRYQPENMYMAGIIPGPKEPHLMELNHYLKPVIDDLVTSWTTGVHYSKTALHPSGRTVRCAIIAAVMDLLAARKTSQLAPVTSHFYCSVCQSHHLDTLGRTDHEKWELRDSEELRQHAEEWKNALILKEQENIFQSHGTRWSDMWRLPYWDPTRQLVVDAMHCVLEGIAHHHFRTVLG</sequence>
<dbReference type="HOGENOM" id="CLU_078867_1_0_1"/>
<protein>
    <submittedName>
        <fullName evidence="1">Uncharacterized protein</fullName>
    </submittedName>
</protein>
<name>A0A0C3EXR7_PILCF</name>
<evidence type="ECO:0000313" key="2">
    <source>
        <dbReference type="Proteomes" id="UP000054166"/>
    </source>
</evidence>
<reference evidence="2" key="2">
    <citation type="submission" date="2015-01" db="EMBL/GenBank/DDBJ databases">
        <title>Evolutionary Origins and Diversification of the Mycorrhizal Mutualists.</title>
        <authorList>
            <consortium name="DOE Joint Genome Institute"/>
            <consortium name="Mycorrhizal Genomics Consortium"/>
            <person name="Kohler A."/>
            <person name="Kuo A."/>
            <person name="Nagy L.G."/>
            <person name="Floudas D."/>
            <person name="Copeland A."/>
            <person name="Barry K.W."/>
            <person name="Cichocki N."/>
            <person name="Veneault-Fourrey C."/>
            <person name="LaButti K."/>
            <person name="Lindquist E.A."/>
            <person name="Lipzen A."/>
            <person name="Lundell T."/>
            <person name="Morin E."/>
            <person name="Murat C."/>
            <person name="Riley R."/>
            <person name="Ohm R."/>
            <person name="Sun H."/>
            <person name="Tunlid A."/>
            <person name="Henrissat B."/>
            <person name="Grigoriev I.V."/>
            <person name="Hibbett D.S."/>
            <person name="Martin F."/>
        </authorList>
    </citation>
    <scope>NUCLEOTIDE SEQUENCE [LARGE SCALE GENOMIC DNA]</scope>
    <source>
        <strain evidence="2">F 1598</strain>
    </source>
</reference>
<reference evidence="1 2" key="1">
    <citation type="submission" date="2014-04" db="EMBL/GenBank/DDBJ databases">
        <authorList>
            <consortium name="DOE Joint Genome Institute"/>
            <person name="Kuo A."/>
            <person name="Tarkka M."/>
            <person name="Buscot F."/>
            <person name="Kohler A."/>
            <person name="Nagy L.G."/>
            <person name="Floudas D."/>
            <person name="Copeland A."/>
            <person name="Barry K.W."/>
            <person name="Cichocki N."/>
            <person name="Veneault-Fourrey C."/>
            <person name="LaButti K."/>
            <person name="Lindquist E.A."/>
            <person name="Lipzen A."/>
            <person name="Lundell T."/>
            <person name="Morin E."/>
            <person name="Murat C."/>
            <person name="Sun H."/>
            <person name="Tunlid A."/>
            <person name="Henrissat B."/>
            <person name="Grigoriev I.V."/>
            <person name="Hibbett D.S."/>
            <person name="Martin F."/>
            <person name="Nordberg H.P."/>
            <person name="Cantor M.N."/>
            <person name="Hua S.X."/>
        </authorList>
    </citation>
    <scope>NUCLEOTIDE SEQUENCE [LARGE SCALE GENOMIC DNA]</scope>
    <source>
        <strain evidence="1 2">F 1598</strain>
    </source>
</reference>
<dbReference type="InterPro" id="IPR004242">
    <property type="entry name" value="Transposase_21"/>
</dbReference>
<dbReference type="PANTHER" id="PTHR46579">
    <property type="entry name" value="F5/8 TYPE C DOMAIN-CONTAINING PROTEIN-RELATED"/>
    <property type="match status" value="1"/>
</dbReference>
<dbReference type="InParanoid" id="A0A0C3EXR7"/>
<proteinExistence type="predicted"/>
<dbReference type="AlphaFoldDB" id="A0A0C3EXR7"/>
<feature type="non-terminal residue" evidence="1">
    <location>
        <position position="1"/>
    </location>
</feature>
<dbReference type="Pfam" id="PF02992">
    <property type="entry name" value="Transposase_21"/>
    <property type="match status" value="1"/>
</dbReference>
<dbReference type="Proteomes" id="UP000054166">
    <property type="component" value="Unassembled WGS sequence"/>
</dbReference>
<organism evidence="1 2">
    <name type="scientific">Piloderma croceum (strain F 1598)</name>
    <dbReference type="NCBI Taxonomy" id="765440"/>
    <lineage>
        <taxon>Eukaryota</taxon>
        <taxon>Fungi</taxon>
        <taxon>Dikarya</taxon>
        <taxon>Basidiomycota</taxon>
        <taxon>Agaricomycotina</taxon>
        <taxon>Agaricomycetes</taxon>
        <taxon>Agaricomycetidae</taxon>
        <taxon>Atheliales</taxon>
        <taxon>Atheliaceae</taxon>
        <taxon>Piloderma</taxon>
    </lineage>
</organism>
<dbReference type="EMBL" id="KN833123">
    <property type="protein sequence ID" value="KIM72551.1"/>
    <property type="molecule type" value="Genomic_DNA"/>
</dbReference>
<accession>A0A0C3EXR7</accession>
<dbReference type="OrthoDB" id="3234349at2759"/>
<dbReference type="STRING" id="765440.A0A0C3EXR7"/>
<dbReference type="PANTHER" id="PTHR46579:SF2">
    <property type="entry name" value="C2H2-TYPE DOMAIN-CONTAINING PROTEIN"/>
    <property type="match status" value="1"/>
</dbReference>